<dbReference type="PANTHER" id="PTHR46796">
    <property type="entry name" value="HTH-TYPE TRANSCRIPTIONAL ACTIVATOR RHAS-RELATED"/>
    <property type="match status" value="1"/>
</dbReference>
<protein>
    <submittedName>
        <fullName evidence="5">AraC family transcriptional regulator</fullName>
    </submittedName>
</protein>
<sequence>MLDDAIGPDGQPVPDLELDLDVPDYVEHALRIIHKNPTEVISTAQLAQQVSIGERSLQLRFKRHLGVTPMAYVRAVRLDRIREILIDSRPGHGPTLDRISREWGFNHYGHFAAEYRNRFGERPNETLRRRPDATAT</sequence>
<dbReference type="Gene3D" id="1.10.10.60">
    <property type="entry name" value="Homeodomain-like"/>
    <property type="match status" value="1"/>
</dbReference>
<reference evidence="5 6" key="1">
    <citation type="submission" date="2020-02" db="EMBL/GenBank/DDBJ databases">
        <authorList>
            <person name="Li X.-J."/>
            <person name="Han X.-M."/>
        </authorList>
    </citation>
    <scope>NUCLEOTIDE SEQUENCE [LARGE SCALE GENOMIC DNA]</scope>
    <source>
        <strain evidence="5 6">CCTCC AB 2017055</strain>
    </source>
</reference>
<keyword evidence="6" id="KW-1185">Reference proteome</keyword>
<evidence type="ECO:0000256" key="2">
    <source>
        <dbReference type="ARBA" id="ARBA00023125"/>
    </source>
</evidence>
<dbReference type="AlphaFoldDB" id="A0A6L9SD58"/>
<keyword evidence="3" id="KW-0804">Transcription</keyword>
<comment type="caution">
    <text evidence="5">The sequence shown here is derived from an EMBL/GenBank/DDBJ whole genome shotgun (WGS) entry which is preliminary data.</text>
</comment>
<evidence type="ECO:0000313" key="5">
    <source>
        <dbReference type="EMBL" id="NEE03053.1"/>
    </source>
</evidence>
<dbReference type="GO" id="GO:0003700">
    <property type="term" value="F:DNA-binding transcription factor activity"/>
    <property type="evidence" value="ECO:0007669"/>
    <property type="project" value="InterPro"/>
</dbReference>
<gene>
    <name evidence="5" type="ORF">G1H10_23085</name>
</gene>
<name>A0A6L9SD58_9ACTN</name>
<dbReference type="InterPro" id="IPR018060">
    <property type="entry name" value="HTH_AraC"/>
</dbReference>
<evidence type="ECO:0000256" key="1">
    <source>
        <dbReference type="ARBA" id="ARBA00023015"/>
    </source>
</evidence>
<organism evidence="5 6">
    <name type="scientific">Phytoactinopolyspora halotolerans</name>
    <dbReference type="NCBI Taxonomy" id="1981512"/>
    <lineage>
        <taxon>Bacteria</taxon>
        <taxon>Bacillati</taxon>
        <taxon>Actinomycetota</taxon>
        <taxon>Actinomycetes</taxon>
        <taxon>Jiangellales</taxon>
        <taxon>Jiangellaceae</taxon>
        <taxon>Phytoactinopolyspora</taxon>
    </lineage>
</organism>
<dbReference type="SMART" id="SM00342">
    <property type="entry name" value="HTH_ARAC"/>
    <property type="match status" value="1"/>
</dbReference>
<dbReference type="PANTHER" id="PTHR46796:SF12">
    <property type="entry name" value="HTH-TYPE DNA-BINDING TRANSCRIPTIONAL ACTIVATOR EUTR"/>
    <property type="match status" value="1"/>
</dbReference>
<dbReference type="Pfam" id="PF12833">
    <property type="entry name" value="HTH_18"/>
    <property type="match status" value="1"/>
</dbReference>
<dbReference type="InterPro" id="IPR009057">
    <property type="entry name" value="Homeodomain-like_sf"/>
</dbReference>
<dbReference type="GO" id="GO:0043565">
    <property type="term" value="F:sequence-specific DNA binding"/>
    <property type="evidence" value="ECO:0007669"/>
    <property type="project" value="InterPro"/>
</dbReference>
<dbReference type="PROSITE" id="PS01124">
    <property type="entry name" value="HTH_ARAC_FAMILY_2"/>
    <property type="match status" value="1"/>
</dbReference>
<evidence type="ECO:0000256" key="3">
    <source>
        <dbReference type="ARBA" id="ARBA00023163"/>
    </source>
</evidence>
<proteinExistence type="predicted"/>
<evidence type="ECO:0000313" key="6">
    <source>
        <dbReference type="Proteomes" id="UP000475214"/>
    </source>
</evidence>
<dbReference type="Proteomes" id="UP000475214">
    <property type="component" value="Unassembled WGS sequence"/>
</dbReference>
<dbReference type="EMBL" id="JAAGOA010000019">
    <property type="protein sequence ID" value="NEE03053.1"/>
    <property type="molecule type" value="Genomic_DNA"/>
</dbReference>
<keyword evidence="1" id="KW-0805">Transcription regulation</keyword>
<feature type="domain" description="HTH araC/xylS-type" evidence="4">
    <location>
        <begin position="27"/>
        <end position="129"/>
    </location>
</feature>
<dbReference type="InterPro" id="IPR050204">
    <property type="entry name" value="AraC_XylS_family_regulators"/>
</dbReference>
<dbReference type="RefSeq" id="WP_163742213.1">
    <property type="nucleotide sequence ID" value="NZ_JAAGOA010000019.1"/>
</dbReference>
<evidence type="ECO:0000259" key="4">
    <source>
        <dbReference type="PROSITE" id="PS01124"/>
    </source>
</evidence>
<keyword evidence="2" id="KW-0238">DNA-binding</keyword>
<accession>A0A6L9SD58</accession>
<dbReference type="SUPFAM" id="SSF46689">
    <property type="entry name" value="Homeodomain-like"/>
    <property type="match status" value="2"/>
</dbReference>